<evidence type="ECO:0000313" key="3">
    <source>
        <dbReference type="Proteomes" id="UP000838672"/>
    </source>
</evidence>
<evidence type="ECO:0008006" key="4">
    <source>
        <dbReference type="Google" id="ProtNLM"/>
    </source>
</evidence>
<dbReference type="NCBIfam" id="TIGR00847">
    <property type="entry name" value="ccoS"/>
    <property type="match status" value="1"/>
</dbReference>
<accession>A0ABM8ZT68</accession>
<name>A0ABM8ZT68_9VIBR</name>
<keyword evidence="1" id="KW-1133">Transmembrane helix</keyword>
<reference evidence="2" key="1">
    <citation type="submission" date="2021-11" db="EMBL/GenBank/DDBJ databases">
        <authorList>
            <person name="Rodrigo-Torres L."/>
            <person name="Arahal R. D."/>
            <person name="Lucena T."/>
        </authorList>
    </citation>
    <scope>NUCLEOTIDE SEQUENCE</scope>
    <source>
        <strain evidence="2">CECT 7929</strain>
    </source>
</reference>
<dbReference type="PANTHER" id="PTHR41532">
    <property type="entry name" value="FIXS PROTEIN"/>
    <property type="match status" value="1"/>
</dbReference>
<keyword evidence="1" id="KW-0472">Membrane</keyword>
<dbReference type="Pfam" id="PF03597">
    <property type="entry name" value="FixS"/>
    <property type="match status" value="1"/>
</dbReference>
<evidence type="ECO:0000313" key="2">
    <source>
        <dbReference type="EMBL" id="CAH0533493.1"/>
    </source>
</evidence>
<feature type="transmembrane region" description="Helical" evidence="1">
    <location>
        <begin position="6"/>
        <end position="26"/>
    </location>
</feature>
<dbReference type="Proteomes" id="UP000838672">
    <property type="component" value="Unassembled WGS sequence"/>
</dbReference>
<protein>
    <recommendedName>
        <fullName evidence="4">Cbb3-type cytochrome oxidase assembly protein CcoS</fullName>
    </recommendedName>
</protein>
<evidence type="ECO:0000256" key="1">
    <source>
        <dbReference type="SAM" id="Phobius"/>
    </source>
</evidence>
<keyword evidence="1" id="KW-0812">Transmembrane</keyword>
<keyword evidence="3" id="KW-1185">Reference proteome</keyword>
<dbReference type="PANTHER" id="PTHR41532:SF1">
    <property type="entry name" value="FIXS PROTEIN"/>
    <property type="match status" value="1"/>
</dbReference>
<organism evidence="2 3">
    <name type="scientific">Vibrio stylophorae</name>
    <dbReference type="NCBI Taxonomy" id="659351"/>
    <lineage>
        <taxon>Bacteria</taxon>
        <taxon>Pseudomonadati</taxon>
        <taxon>Pseudomonadota</taxon>
        <taxon>Gammaproteobacteria</taxon>
        <taxon>Vibrionales</taxon>
        <taxon>Vibrionaceae</taxon>
        <taxon>Vibrio</taxon>
    </lineage>
</organism>
<comment type="caution">
    <text evidence="2">The sequence shown here is derived from an EMBL/GenBank/DDBJ whole genome shotgun (WGS) entry which is preliminary data.</text>
</comment>
<dbReference type="RefSeq" id="WP_237465936.1">
    <property type="nucleotide sequence ID" value="NZ_CAKLDI010000001.1"/>
</dbReference>
<dbReference type="InterPro" id="IPR004714">
    <property type="entry name" value="Cyt_oxidase_maturation_cbb3"/>
</dbReference>
<dbReference type="EMBL" id="CAKLDI010000001">
    <property type="protein sequence ID" value="CAH0533493.1"/>
    <property type="molecule type" value="Genomic_DNA"/>
</dbReference>
<gene>
    <name evidence="2" type="ORF">VST7929_01363</name>
</gene>
<sequence length="60" mass="7083">MSSLFILIPIAIVFVTIAILVFLWAVRHDQFEDLTRQGQSILWERDEDLEKPQRSKESPR</sequence>
<proteinExistence type="predicted"/>